<evidence type="ECO:0000256" key="9">
    <source>
        <dbReference type="ARBA" id="ARBA00022842"/>
    </source>
</evidence>
<evidence type="ECO:0000313" key="19">
    <source>
        <dbReference type="Proteomes" id="UP000595095"/>
    </source>
</evidence>
<evidence type="ECO:0000259" key="16">
    <source>
        <dbReference type="PROSITE" id="PS51784"/>
    </source>
</evidence>
<dbReference type="Gene3D" id="1.20.1280.70">
    <property type="entry name" value="Exonuclease ExoI, domain 3"/>
    <property type="match status" value="1"/>
</dbReference>
<evidence type="ECO:0000256" key="11">
    <source>
        <dbReference type="ARBA" id="ARBA00023204"/>
    </source>
</evidence>
<evidence type="ECO:0000256" key="5">
    <source>
        <dbReference type="ARBA" id="ARBA00022723"/>
    </source>
</evidence>
<feature type="binding site" evidence="15">
    <location>
        <position position="13"/>
    </location>
    <ligand>
        <name>Mg(2+)</name>
        <dbReference type="ChEBI" id="CHEBI:18420"/>
        <label>2</label>
    </ligand>
</feature>
<evidence type="ECO:0000256" key="4">
    <source>
        <dbReference type="ARBA" id="ARBA00022722"/>
    </source>
</evidence>
<evidence type="ECO:0000259" key="17">
    <source>
        <dbReference type="PROSITE" id="PS51785"/>
    </source>
</evidence>
<evidence type="ECO:0000256" key="7">
    <source>
        <dbReference type="ARBA" id="ARBA00022801"/>
    </source>
</evidence>
<proteinExistence type="predicted"/>
<dbReference type="InterPro" id="IPR013520">
    <property type="entry name" value="Ribonucl_H"/>
</dbReference>
<dbReference type="Proteomes" id="UP000595095">
    <property type="component" value="Chromosome"/>
</dbReference>
<dbReference type="AlphaFoldDB" id="A0A7S9DV17"/>
<comment type="subunit">
    <text evidence="12">Monomer. Interacts with ssb (via C-terminus); this interaction stimulates the exonuclease activity by recruiting the enzyme to its substrate.</text>
</comment>
<feature type="binding site" evidence="15">
    <location>
        <position position="182"/>
    </location>
    <ligand>
        <name>Mg(2+)</name>
        <dbReference type="ChEBI" id="CHEBI:18420"/>
        <label>2</label>
    </ligand>
</feature>
<gene>
    <name evidence="18" type="primary">sbcB</name>
    <name evidence="18" type="ORF">IT774_09585</name>
</gene>
<dbReference type="Pfam" id="PF00929">
    <property type="entry name" value="RNase_T"/>
    <property type="match status" value="1"/>
</dbReference>
<dbReference type="InterPro" id="IPR034747">
    <property type="entry name" value="EXOI_SH3"/>
</dbReference>
<feature type="binding site" evidence="15">
    <location>
        <position position="11"/>
    </location>
    <ligand>
        <name>Mg(2+)</name>
        <dbReference type="ChEBI" id="CHEBI:18420"/>
        <label>1</label>
    </ligand>
</feature>
<dbReference type="GO" id="GO:0000175">
    <property type="term" value="F:3'-5'-RNA exonuclease activity"/>
    <property type="evidence" value="ECO:0007669"/>
    <property type="project" value="InterPro"/>
</dbReference>
<comment type="catalytic activity">
    <reaction evidence="1 13">
        <text>Exonucleolytic cleavage in the 3'- to 5'-direction to yield nucleoside 5'-phosphates.</text>
        <dbReference type="EC" id="3.1.11.1"/>
    </reaction>
</comment>
<dbReference type="EMBL" id="CP064795">
    <property type="protein sequence ID" value="QPG04497.1"/>
    <property type="molecule type" value="Genomic_DNA"/>
</dbReference>
<dbReference type="PANTHER" id="PTHR11046:SF11">
    <property type="entry name" value="EXODEOXYRIBONUCLEASE I"/>
    <property type="match status" value="1"/>
</dbReference>
<dbReference type="CDD" id="cd06138">
    <property type="entry name" value="ExoI_N"/>
    <property type="match status" value="1"/>
</dbReference>
<evidence type="ECO:0000256" key="13">
    <source>
        <dbReference type="PIRNR" id="PIRNR000977"/>
    </source>
</evidence>
<dbReference type="GO" id="GO:0006281">
    <property type="term" value="P:DNA repair"/>
    <property type="evidence" value="ECO:0007669"/>
    <property type="project" value="UniProtKB-KW"/>
</dbReference>
<name>A0A7S9DV17_9ALTE</name>
<keyword evidence="9 15" id="KW-0460">Magnesium</keyword>
<keyword evidence="8 13" id="KW-0269">Exonuclease</keyword>
<dbReference type="InterPro" id="IPR012337">
    <property type="entry name" value="RNaseH-like_sf"/>
</dbReference>
<dbReference type="InterPro" id="IPR013620">
    <property type="entry name" value="Exonuc_1_SH3"/>
</dbReference>
<dbReference type="PIRSF" id="PIRSF000977">
    <property type="entry name" value="Exodeoxyribonuclease_I"/>
    <property type="match status" value="1"/>
</dbReference>
<keyword evidence="4 13" id="KW-0540">Nuclease</keyword>
<evidence type="ECO:0000256" key="2">
    <source>
        <dbReference type="ARBA" id="ARBA00012108"/>
    </source>
</evidence>
<dbReference type="FunFam" id="3.30.420.10:FF:000033">
    <property type="entry name" value="Exodeoxyribonuclease I"/>
    <property type="match status" value="1"/>
</dbReference>
<evidence type="ECO:0000256" key="10">
    <source>
        <dbReference type="ARBA" id="ARBA00023125"/>
    </source>
</evidence>
<evidence type="ECO:0000256" key="8">
    <source>
        <dbReference type="ARBA" id="ARBA00022839"/>
    </source>
</evidence>
<keyword evidence="5 15" id="KW-0479">Metal-binding</keyword>
<dbReference type="NCBIfam" id="NF008746">
    <property type="entry name" value="PRK11779.1"/>
    <property type="match status" value="1"/>
</dbReference>
<dbReference type="Gene3D" id="1.10.287.1240">
    <property type="match status" value="1"/>
</dbReference>
<dbReference type="InterPro" id="IPR058561">
    <property type="entry name" value="Exonuc_1_C"/>
</dbReference>
<evidence type="ECO:0000256" key="1">
    <source>
        <dbReference type="ARBA" id="ARBA00000563"/>
    </source>
</evidence>
<feature type="domain" description="ExoI SH3-like" evidence="16">
    <location>
        <begin position="198"/>
        <end position="351"/>
    </location>
</feature>
<comment type="cofactor">
    <cofactor evidence="15">
        <name>Mg(2+)</name>
        <dbReference type="ChEBI" id="CHEBI:18420"/>
    </cofactor>
    <text evidence="15">Binds 2 Mg(2+) ions per monomer.</text>
</comment>
<dbReference type="GO" id="GO:0046872">
    <property type="term" value="F:metal ion binding"/>
    <property type="evidence" value="ECO:0007669"/>
    <property type="project" value="UniProtKB-KW"/>
</dbReference>
<keyword evidence="7 13" id="KW-0378">Hydrolase</keyword>
<evidence type="ECO:0000256" key="6">
    <source>
        <dbReference type="ARBA" id="ARBA00022763"/>
    </source>
</evidence>
<evidence type="ECO:0000256" key="14">
    <source>
        <dbReference type="PIRSR" id="PIRSR000977-1"/>
    </source>
</evidence>
<feature type="domain" description="ExoI C-terminal" evidence="17">
    <location>
        <begin position="353"/>
        <end position="476"/>
    </location>
</feature>
<dbReference type="KEGG" id="smaa:IT774_09585"/>
<keyword evidence="11 13" id="KW-0234">DNA repair</keyword>
<dbReference type="PANTHER" id="PTHR11046">
    <property type="entry name" value="OLIGORIBONUCLEASE, MITOCHONDRIAL"/>
    <property type="match status" value="1"/>
</dbReference>
<evidence type="ECO:0000313" key="18">
    <source>
        <dbReference type="EMBL" id="QPG04497.1"/>
    </source>
</evidence>
<dbReference type="RefSeq" id="WP_195809591.1">
    <property type="nucleotide sequence ID" value="NZ_CP064795.1"/>
</dbReference>
<dbReference type="SUPFAM" id="SSF53098">
    <property type="entry name" value="Ribonuclease H-like"/>
    <property type="match status" value="1"/>
</dbReference>
<evidence type="ECO:0000256" key="3">
    <source>
        <dbReference type="ARBA" id="ARBA00019900"/>
    </source>
</evidence>
<dbReference type="Pfam" id="PF26016">
    <property type="entry name" value="ExoI_C"/>
    <property type="match status" value="1"/>
</dbReference>
<evidence type="ECO:0000256" key="15">
    <source>
        <dbReference type="PIRSR" id="PIRSR000977-2"/>
    </source>
</evidence>
<keyword evidence="6 13" id="KW-0227">DNA damage</keyword>
<dbReference type="PROSITE" id="PS51785">
    <property type="entry name" value="EXOI_C"/>
    <property type="match status" value="1"/>
</dbReference>
<dbReference type="SMART" id="SM00479">
    <property type="entry name" value="EXOIII"/>
    <property type="match status" value="1"/>
</dbReference>
<dbReference type="GO" id="GO:0003677">
    <property type="term" value="F:DNA binding"/>
    <property type="evidence" value="ECO:0007669"/>
    <property type="project" value="UniProtKB-KW"/>
</dbReference>
<evidence type="ECO:0000256" key="12">
    <source>
        <dbReference type="ARBA" id="ARBA00046792"/>
    </source>
</evidence>
<keyword evidence="10" id="KW-0238">DNA-binding</keyword>
<accession>A0A7S9DV17</accession>
<dbReference type="PROSITE" id="PS51784">
    <property type="entry name" value="EXOI_SH3"/>
    <property type="match status" value="1"/>
</dbReference>
<dbReference type="Gene3D" id="3.30.1520.20">
    <property type="entry name" value="Exonuclease ExoI, domain 2"/>
    <property type="match status" value="1"/>
</dbReference>
<sequence>MTTAPSMLWHDYETFGTSVQKDLPCQFAAIRTDMDLNVIGKPINIISQIANDYLPNPGACLVTGITPQQTLRDGRTEADFARQVAKAMSQPNTCVAGYNSIRFDDEVSRHLFYRNFIDPYAREWRNGNSRWDIIDLARACYALRPDGIKWPTKDDGTPSFKLEDLCAANELEHGHAHDALSDVTATIALAKLIKTQQPRLYDYAFSLRSKHTVLKQFDFSRPSVVLHISSKLPARQGCASWVMPVCPHPVNANAIIAIDLNHEVQPLLELEPEELRRRLYLSHEQLEGLPRPGLKLIHINRSPFVTTAKAMTQENAERLGLNRDYCLDNFKQLSQAEGLATRLTSVYASEREAMTDDIDHALYSGGFLTDEERRWCEQVHDTDPEQLTSLADKTQNQKLRDMLFRYRARNYSHTLTESELQRWHSHRQFRLTDPESPASITLAAYLEEIERLSVEHSSDPNKQAILRALYHYAENL</sequence>
<dbReference type="InterPro" id="IPR038649">
    <property type="entry name" value="EXOI_SH3_sf"/>
</dbReference>
<organism evidence="18 19">
    <name type="scientific">Salinimonas marina</name>
    <dbReference type="NCBI Taxonomy" id="2785918"/>
    <lineage>
        <taxon>Bacteria</taxon>
        <taxon>Pseudomonadati</taxon>
        <taxon>Pseudomonadota</taxon>
        <taxon>Gammaproteobacteria</taxon>
        <taxon>Alteromonadales</taxon>
        <taxon>Alteromonadaceae</taxon>
        <taxon>Alteromonas/Salinimonas group</taxon>
        <taxon>Salinimonas</taxon>
    </lineage>
</organism>
<reference evidence="18 19" key="1">
    <citation type="submission" date="2020-11" db="EMBL/GenBank/DDBJ databases">
        <title>Complete genome sequence for Salinimonas sp. strain G2-b.</title>
        <authorList>
            <person name="Park S.-J."/>
        </authorList>
    </citation>
    <scope>NUCLEOTIDE SEQUENCE [LARGE SCALE GENOMIC DNA]</scope>
    <source>
        <strain evidence="18 19">G2-b</strain>
    </source>
</reference>
<feature type="binding site" evidence="14">
    <location>
        <position position="161"/>
    </location>
    <ligand>
        <name>substrate</name>
    </ligand>
</feature>
<dbReference type="Gene3D" id="3.30.420.10">
    <property type="entry name" value="Ribonuclease H-like superfamily/Ribonuclease H"/>
    <property type="match status" value="1"/>
</dbReference>
<protein>
    <recommendedName>
        <fullName evidence="3 13">Exodeoxyribonuclease I</fullName>
        <ecNumber evidence="2 13">3.1.11.1</ecNumber>
    </recommendedName>
</protein>
<feature type="binding site" evidence="14">
    <location>
        <position position="13"/>
    </location>
    <ligand>
        <name>substrate</name>
    </ligand>
</feature>
<dbReference type="InterPro" id="IPR023607">
    <property type="entry name" value="Exodeoxyribonuclease_I"/>
</dbReference>
<dbReference type="GO" id="GO:0008310">
    <property type="term" value="F:single-stranded DNA 3'-5' DNA exonuclease activity"/>
    <property type="evidence" value="ECO:0007669"/>
    <property type="project" value="UniProtKB-EC"/>
</dbReference>
<keyword evidence="19" id="KW-1185">Reference proteome</keyword>
<dbReference type="InterPro" id="IPR022894">
    <property type="entry name" value="Oligoribonuclease"/>
</dbReference>
<dbReference type="Pfam" id="PF08411">
    <property type="entry name" value="ExoI_SH3"/>
    <property type="match status" value="1"/>
</dbReference>
<dbReference type="EC" id="3.1.11.1" evidence="2 13"/>
<dbReference type="InterPro" id="IPR036397">
    <property type="entry name" value="RNaseH_sf"/>
</dbReference>